<dbReference type="InterPro" id="IPR011611">
    <property type="entry name" value="PfkB_dom"/>
</dbReference>
<keyword evidence="5" id="KW-0067">ATP-binding</keyword>
<dbReference type="InterPro" id="IPR050306">
    <property type="entry name" value="PfkB_Carbo_kinase"/>
</dbReference>
<protein>
    <submittedName>
        <fullName evidence="7">PfkB family carbohydrate kinase</fullName>
    </submittedName>
</protein>
<proteinExistence type="inferred from homology"/>
<evidence type="ECO:0000256" key="3">
    <source>
        <dbReference type="ARBA" id="ARBA00022741"/>
    </source>
</evidence>
<evidence type="ECO:0000256" key="4">
    <source>
        <dbReference type="ARBA" id="ARBA00022777"/>
    </source>
</evidence>
<dbReference type="Gene3D" id="3.40.50.2300">
    <property type="match status" value="2"/>
</dbReference>
<dbReference type="SUPFAM" id="SSF53822">
    <property type="entry name" value="Periplasmic binding protein-like I"/>
    <property type="match status" value="1"/>
</dbReference>
<dbReference type="PROSITE" id="PS00583">
    <property type="entry name" value="PFKB_KINASES_1"/>
    <property type="match status" value="1"/>
</dbReference>
<evidence type="ECO:0000256" key="2">
    <source>
        <dbReference type="ARBA" id="ARBA00022679"/>
    </source>
</evidence>
<dbReference type="PANTHER" id="PTHR43085:SF1">
    <property type="entry name" value="PSEUDOURIDINE KINASE-RELATED"/>
    <property type="match status" value="1"/>
</dbReference>
<dbReference type="Proteomes" id="UP001375743">
    <property type="component" value="Unassembled WGS sequence"/>
</dbReference>
<feature type="domain" description="Carbohydrate kinase PfkB" evidence="6">
    <location>
        <begin position="1"/>
        <end position="65"/>
    </location>
</feature>
<evidence type="ECO:0000259" key="6">
    <source>
        <dbReference type="Pfam" id="PF00294"/>
    </source>
</evidence>
<dbReference type="InterPro" id="IPR029056">
    <property type="entry name" value="Ribokinase-like"/>
</dbReference>
<gene>
    <name evidence="7" type="ORF">U1T56_23645</name>
</gene>
<comment type="similarity">
    <text evidence="1">Belongs to the carbohydrate kinase PfkB family.</text>
</comment>
<dbReference type="GO" id="GO:0016301">
    <property type="term" value="F:kinase activity"/>
    <property type="evidence" value="ECO:0007669"/>
    <property type="project" value="UniProtKB-KW"/>
</dbReference>
<name>A0ABU8Y1U9_9PROT</name>
<accession>A0ABU8Y1U9</accession>
<keyword evidence="4 7" id="KW-0418">Kinase</keyword>
<keyword evidence="2" id="KW-0808">Transferase</keyword>
<dbReference type="InterPro" id="IPR002173">
    <property type="entry name" value="Carboh/pur_kinase_PfkB_CS"/>
</dbReference>
<dbReference type="Gene3D" id="3.40.1190.20">
    <property type="match status" value="1"/>
</dbReference>
<organism evidence="7 8">
    <name type="scientific">Benzoatithermus flavus</name>
    <dbReference type="NCBI Taxonomy" id="3108223"/>
    <lineage>
        <taxon>Bacteria</taxon>
        <taxon>Pseudomonadati</taxon>
        <taxon>Pseudomonadota</taxon>
        <taxon>Alphaproteobacteria</taxon>
        <taxon>Geminicoccales</taxon>
        <taxon>Geminicoccaceae</taxon>
        <taxon>Benzoatithermus</taxon>
    </lineage>
</organism>
<dbReference type="PANTHER" id="PTHR43085">
    <property type="entry name" value="HEXOKINASE FAMILY MEMBER"/>
    <property type="match status" value="1"/>
</dbReference>
<dbReference type="SUPFAM" id="SSF53613">
    <property type="entry name" value="Ribokinase-like"/>
    <property type="match status" value="1"/>
</dbReference>
<keyword evidence="8" id="KW-1185">Reference proteome</keyword>
<evidence type="ECO:0000256" key="1">
    <source>
        <dbReference type="ARBA" id="ARBA00010688"/>
    </source>
</evidence>
<reference evidence="7 8" key="1">
    <citation type="submission" date="2024-01" db="EMBL/GenBank/DDBJ databases">
        <title>Multi-omics insights into the function and evolution of sodium benzoate biodegradation pathways in Benzoatithermus flavus gen. nov., sp. nov. from hot spring.</title>
        <authorList>
            <person name="Hu C.-J."/>
            <person name="Li W.-J."/>
        </authorList>
    </citation>
    <scope>NUCLEOTIDE SEQUENCE [LARGE SCALE GENOMIC DNA]</scope>
    <source>
        <strain evidence="7 8">SYSU G07066</strain>
    </source>
</reference>
<keyword evidence="3" id="KW-0547">Nucleotide-binding</keyword>
<dbReference type="RefSeq" id="WP_418162003.1">
    <property type="nucleotide sequence ID" value="NZ_JBBLZC010000050.1"/>
</dbReference>
<dbReference type="Pfam" id="PF00294">
    <property type="entry name" value="PfkB"/>
    <property type="match status" value="1"/>
</dbReference>
<sequence>MADVVCFGDLLIDFVPTVTGKGLADAPAFVKAPGGAAANVAVGLVRLGASSAFIGKVGDDPFGHFPWATAFQPRLTTMAQPGYAIGQEAVSLPFDRISGARHGPAIRKVLKATVA</sequence>
<evidence type="ECO:0000256" key="5">
    <source>
        <dbReference type="ARBA" id="ARBA00022840"/>
    </source>
</evidence>
<evidence type="ECO:0000313" key="8">
    <source>
        <dbReference type="Proteomes" id="UP001375743"/>
    </source>
</evidence>
<comment type="caution">
    <text evidence="7">The sequence shown here is derived from an EMBL/GenBank/DDBJ whole genome shotgun (WGS) entry which is preliminary data.</text>
</comment>
<dbReference type="EMBL" id="JBBLZC010000050">
    <property type="protein sequence ID" value="MEK0086162.1"/>
    <property type="molecule type" value="Genomic_DNA"/>
</dbReference>
<evidence type="ECO:0000313" key="7">
    <source>
        <dbReference type="EMBL" id="MEK0086162.1"/>
    </source>
</evidence>
<dbReference type="InterPro" id="IPR028082">
    <property type="entry name" value="Peripla_BP_I"/>
</dbReference>